<keyword evidence="1" id="KW-1133">Transmembrane helix</keyword>
<dbReference type="EMBL" id="QJKJ01002200">
    <property type="protein sequence ID" value="RDY03831.1"/>
    <property type="molecule type" value="Genomic_DNA"/>
</dbReference>
<proteinExistence type="predicted"/>
<feature type="transmembrane region" description="Helical" evidence="1">
    <location>
        <begin position="20"/>
        <end position="39"/>
    </location>
</feature>
<evidence type="ECO:0000313" key="2">
    <source>
        <dbReference type="EMBL" id="RDY03831.1"/>
    </source>
</evidence>
<comment type="caution">
    <text evidence="2">The sequence shown here is derived from an EMBL/GenBank/DDBJ whole genome shotgun (WGS) entry which is preliminary data.</text>
</comment>
<feature type="transmembrane region" description="Helical" evidence="1">
    <location>
        <begin position="51"/>
        <end position="69"/>
    </location>
</feature>
<sequence>MRCPNSPFFSLRSLMFGVDFMGPFPISYGYAYILLVDYVEAKAIKLMMLKLLWVLLDPIFFASLVCLKLS</sequence>
<gene>
    <name evidence="2" type="ORF">CR513_12544</name>
</gene>
<keyword evidence="1" id="KW-0472">Membrane</keyword>
<keyword evidence="1" id="KW-0812">Transmembrane</keyword>
<dbReference type="AlphaFoldDB" id="A0A371HM06"/>
<evidence type="ECO:0000256" key="1">
    <source>
        <dbReference type="SAM" id="Phobius"/>
    </source>
</evidence>
<accession>A0A371HM06</accession>
<feature type="non-terminal residue" evidence="2">
    <location>
        <position position="1"/>
    </location>
</feature>
<evidence type="ECO:0000313" key="3">
    <source>
        <dbReference type="Proteomes" id="UP000257109"/>
    </source>
</evidence>
<organism evidence="2 3">
    <name type="scientific">Mucuna pruriens</name>
    <name type="common">Velvet bean</name>
    <name type="synonym">Dolichos pruriens</name>
    <dbReference type="NCBI Taxonomy" id="157652"/>
    <lineage>
        <taxon>Eukaryota</taxon>
        <taxon>Viridiplantae</taxon>
        <taxon>Streptophyta</taxon>
        <taxon>Embryophyta</taxon>
        <taxon>Tracheophyta</taxon>
        <taxon>Spermatophyta</taxon>
        <taxon>Magnoliopsida</taxon>
        <taxon>eudicotyledons</taxon>
        <taxon>Gunneridae</taxon>
        <taxon>Pentapetalae</taxon>
        <taxon>rosids</taxon>
        <taxon>fabids</taxon>
        <taxon>Fabales</taxon>
        <taxon>Fabaceae</taxon>
        <taxon>Papilionoideae</taxon>
        <taxon>50 kb inversion clade</taxon>
        <taxon>NPAAA clade</taxon>
        <taxon>indigoferoid/millettioid clade</taxon>
        <taxon>Phaseoleae</taxon>
        <taxon>Mucuna</taxon>
    </lineage>
</organism>
<reference evidence="2" key="1">
    <citation type="submission" date="2018-05" db="EMBL/GenBank/DDBJ databases">
        <title>Draft genome of Mucuna pruriens seed.</title>
        <authorList>
            <person name="Nnadi N.E."/>
            <person name="Vos R."/>
            <person name="Hasami M.H."/>
            <person name="Devisetty U.K."/>
            <person name="Aguiy J.C."/>
        </authorList>
    </citation>
    <scope>NUCLEOTIDE SEQUENCE [LARGE SCALE GENOMIC DNA]</scope>
    <source>
        <strain evidence="2">JCA_2017</strain>
    </source>
</reference>
<keyword evidence="3" id="KW-1185">Reference proteome</keyword>
<name>A0A371HM06_MUCPR</name>
<protein>
    <submittedName>
        <fullName evidence="2">Uncharacterized protein</fullName>
    </submittedName>
</protein>
<dbReference type="Proteomes" id="UP000257109">
    <property type="component" value="Unassembled WGS sequence"/>
</dbReference>